<sequence>MNTKLIMVEGLPGFGKSTTARMIHDILTERSIETRLVMEGDLDHPADYEGTACITEEELGRLLQAAGPFKEILSERATQKENLYLLPYQKLKNEYGASFPEELYHSLSQHDIYELPLDLNRKLITERWQAFAEQALQKAAVTIFECCFIQNPMTVGMVKYDAPEIQVTDYVLGLEKAIQPLNPLLFYVDQNDLEYAFRKAVRERPKDWATGFTDYYTGQGYGKHHRLEGVEGTLQVLEARRKLEYRILDRLALNKLRIDNSQYDQEASRTKLIDKLKLHGVIPE</sequence>
<dbReference type="AlphaFoldDB" id="A0A0M1P133"/>
<dbReference type="SUPFAM" id="SSF52540">
    <property type="entry name" value="P-loop containing nucleoside triphosphate hydrolases"/>
    <property type="match status" value="1"/>
</dbReference>
<name>A0A0M1P133_9BACL</name>
<dbReference type="PATRIC" id="fig|1705565.3.peg.1983"/>
<reference evidence="2" key="1">
    <citation type="submission" date="2015-08" db="EMBL/GenBank/DDBJ databases">
        <title>Genome sequencing project for genomic taxonomy and phylogenomics of Bacillus-like bacteria.</title>
        <authorList>
            <person name="Liu B."/>
            <person name="Wang J."/>
            <person name="Zhu Y."/>
            <person name="Liu G."/>
            <person name="Chen Q."/>
            <person name="Chen Z."/>
            <person name="Lan J."/>
            <person name="Che J."/>
            <person name="Ge C."/>
            <person name="Shi H."/>
            <person name="Pan Z."/>
            <person name="Liu X."/>
        </authorList>
    </citation>
    <scope>NUCLEOTIDE SEQUENCE [LARGE SCALE GENOMIC DNA]</scope>
    <source>
        <strain evidence="2">FJAT-22460</strain>
    </source>
</reference>
<keyword evidence="2" id="KW-1185">Reference proteome</keyword>
<protein>
    <submittedName>
        <fullName evidence="1">Uncharacterized protein</fullName>
    </submittedName>
</protein>
<dbReference type="Proteomes" id="UP000036932">
    <property type="component" value="Unassembled WGS sequence"/>
</dbReference>
<proteinExistence type="predicted"/>
<dbReference type="RefSeq" id="WP_054400871.1">
    <property type="nucleotide sequence ID" value="NZ_LIUT01000001.1"/>
</dbReference>
<dbReference type="OrthoDB" id="8211253at2"/>
<dbReference type="Gene3D" id="3.40.50.300">
    <property type="entry name" value="P-loop containing nucleotide triphosphate hydrolases"/>
    <property type="match status" value="1"/>
</dbReference>
<accession>A0A0M1P133</accession>
<dbReference type="InterPro" id="IPR027417">
    <property type="entry name" value="P-loop_NTPase"/>
</dbReference>
<gene>
    <name evidence="1" type="ORF">AM231_00755</name>
</gene>
<dbReference type="EMBL" id="LIUT01000001">
    <property type="protein sequence ID" value="KOR87814.1"/>
    <property type="molecule type" value="Genomic_DNA"/>
</dbReference>
<dbReference type="NCBIfam" id="NF005250">
    <property type="entry name" value="PRK06761.1"/>
    <property type="match status" value="1"/>
</dbReference>
<evidence type="ECO:0000313" key="2">
    <source>
        <dbReference type="Proteomes" id="UP000036932"/>
    </source>
</evidence>
<organism evidence="1 2">
    <name type="scientific">Paenibacillus solani</name>
    <dbReference type="NCBI Taxonomy" id="1705565"/>
    <lineage>
        <taxon>Bacteria</taxon>
        <taxon>Bacillati</taxon>
        <taxon>Bacillota</taxon>
        <taxon>Bacilli</taxon>
        <taxon>Bacillales</taxon>
        <taxon>Paenibacillaceae</taxon>
        <taxon>Paenibacillus</taxon>
    </lineage>
</organism>
<comment type="caution">
    <text evidence="1">The sequence shown here is derived from an EMBL/GenBank/DDBJ whole genome shotgun (WGS) entry which is preliminary data.</text>
</comment>
<evidence type="ECO:0000313" key="1">
    <source>
        <dbReference type="EMBL" id="KOR87814.1"/>
    </source>
</evidence>